<dbReference type="AlphaFoldDB" id="F4Q6G5"/>
<dbReference type="EMBL" id="GL883023">
    <property type="protein sequence ID" value="EGG16475.1"/>
    <property type="molecule type" value="Genomic_DNA"/>
</dbReference>
<dbReference type="RefSeq" id="XP_004354875.1">
    <property type="nucleotide sequence ID" value="XM_004354823.1"/>
</dbReference>
<name>F4Q6G5_CACFS</name>
<reference evidence="3" key="1">
    <citation type="journal article" date="2011" name="Genome Res.">
        <title>Phylogeny-wide analysis of social amoeba genomes highlights ancient origins for complex intercellular communication.</title>
        <authorList>
            <person name="Heidel A.J."/>
            <person name="Lawal H.M."/>
            <person name="Felder M."/>
            <person name="Schilde C."/>
            <person name="Helps N.R."/>
            <person name="Tunggal B."/>
            <person name="Rivero F."/>
            <person name="John U."/>
            <person name="Schleicher M."/>
            <person name="Eichinger L."/>
            <person name="Platzer M."/>
            <person name="Noegel A.A."/>
            <person name="Schaap P."/>
            <person name="Gloeckner G."/>
        </authorList>
    </citation>
    <scope>NUCLEOTIDE SEQUENCE [LARGE SCALE GENOMIC DNA]</scope>
    <source>
        <strain evidence="3">SH3</strain>
    </source>
</reference>
<dbReference type="Proteomes" id="UP000007797">
    <property type="component" value="Unassembled WGS sequence"/>
</dbReference>
<dbReference type="GeneID" id="14868539"/>
<dbReference type="OMA" id="WYINIST"/>
<organism evidence="2 3">
    <name type="scientific">Cavenderia fasciculata</name>
    <name type="common">Slime mold</name>
    <name type="synonym">Dictyostelium fasciculatum</name>
    <dbReference type="NCBI Taxonomy" id="261658"/>
    <lineage>
        <taxon>Eukaryota</taxon>
        <taxon>Amoebozoa</taxon>
        <taxon>Evosea</taxon>
        <taxon>Eumycetozoa</taxon>
        <taxon>Dictyostelia</taxon>
        <taxon>Acytosteliales</taxon>
        <taxon>Cavenderiaceae</taxon>
        <taxon>Cavenderia</taxon>
    </lineage>
</organism>
<evidence type="ECO:0000313" key="3">
    <source>
        <dbReference type="Proteomes" id="UP000007797"/>
    </source>
</evidence>
<dbReference type="STRING" id="1054147.F4Q6G5"/>
<accession>F4Q6G5</accession>
<proteinExistence type="predicted"/>
<feature type="region of interest" description="Disordered" evidence="1">
    <location>
        <begin position="656"/>
        <end position="675"/>
    </location>
</feature>
<protein>
    <submittedName>
        <fullName evidence="2">Uncharacterized protein</fullName>
    </submittedName>
</protein>
<gene>
    <name evidence="2" type="ORF">DFA_09013</name>
</gene>
<evidence type="ECO:0000313" key="2">
    <source>
        <dbReference type="EMBL" id="EGG16475.1"/>
    </source>
</evidence>
<sequence>MATSSFRVSIASTYQPCYTKSSLVSEKDTIRSTPFGYSGSSTVNESRVIVNSTIPTQLTCYLYDGDSTIKVLKIIKSTIPIQDHCTIVDKSSLYLFVLLTDFSLWSIDLHTDINQLTNQQPTSSTTIDVDEVGNGGGKRKYQDFQQDGDVVGFNTTIVMLGVEHQSISNVARYIETLDNLEWIYFNGTKLVLLFNTDNRHLELIQSKLESFFKSDIAIEGYIITNPIQEEEEEQEIISRKPFLFTIQKQQQPTDITIENHIYFRFDTILVVLKQQKQTFNNKNQQLKLVNILPPNNQNNKQQLLKVYKSISPNNQTTIILKSESSSDQIEFNLNPDHTNISKLLMVNDLIIYQYRGNLYFVRLFQNDDSTTTTTFKYIQVKNPPHCNDVTDFSVEPLKQQTNGSSYQIYIQFKNSKMNIYNIILEYENQKSNNNNNINLIANKSYLYLFRGGDDKNSKWSLYTDDLKQISNQYKDLLTNVKTVDHSILEVNKIMTVLSKKPFQSTKSRPFTCKVIPLLSPINNINGNQSTLLRITVHNHTKIDLSNKNGWSLLISYRITDFPLNYTFTTVLPIDLLSNSSFNIQHEFELPLNQPIPFSMYIIYQVPFFNGKGTTFQVGQVTLTPLDFMNISTTNYGNTTMKREGILDSIIELLDSSSSSSSYSSTSSPPTTPPITTTRYNNIFKQKLHIPIKSYSFMSKGDYLEQFYNFVFSKNNLVSLKDITTLYLNSTNIDNIMIKMNRIDGKTNSIQLQSKDSTHLFLQSMLLKFMTNDIECPLEALNKDMESFKEKLKLWIQSKTSTKILADRAFSPTNSPPRGNQLQQQTHPMSAEIEQFTKQCQSIIKIQESFHNLLSI</sequence>
<dbReference type="KEGG" id="dfa:DFA_09013"/>
<dbReference type="OrthoDB" id="10642664at2759"/>
<keyword evidence="3" id="KW-1185">Reference proteome</keyword>
<evidence type="ECO:0000256" key="1">
    <source>
        <dbReference type="SAM" id="MobiDB-lite"/>
    </source>
</evidence>